<sequence>MTYIKRNTPSQWRPHDVNCVSYKLLFSIWLAVAEKKTTH</sequence>
<dbReference type="EMBL" id="RDQH01000337">
    <property type="protein sequence ID" value="RXH84073.1"/>
    <property type="molecule type" value="Genomic_DNA"/>
</dbReference>
<proteinExistence type="predicted"/>
<name>A0A498IS20_MALDO</name>
<comment type="caution">
    <text evidence="1">The sequence shown here is derived from an EMBL/GenBank/DDBJ whole genome shotgun (WGS) entry which is preliminary data.</text>
</comment>
<organism evidence="1 2">
    <name type="scientific">Malus domestica</name>
    <name type="common">Apple</name>
    <name type="synonym">Pyrus malus</name>
    <dbReference type="NCBI Taxonomy" id="3750"/>
    <lineage>
        <taxon>Eukaryota</taxon>
        <taxon>Viridiplantae</taxon>
        <taxon>Streptophyta</taxon>
        <taxon>Embryophyta</taxon>
        <taxon>Tracheophyta</taxon>
        <taxon>Spermatophyta</taxon>
        <taxon>Magnoliopsida</taxon>
        <taxon>eudicotyledons</taxon>
        <taxon>Gunneridae</taxon>
        <taxon>Pentapetalae</taxon>
        <taxon>rosids</taxon>
        <taxon>fabids</taxon>
        <taxon>Rosales</taxon>
        <taxon>Rosaceae</taxon>
        <taxon>Amygdaloideae</taxon>
        <taxon>Maleae</taxon>
        <taxon>Malus</taxon>
    </lineage>
</organism>
<keyword evidence="2" id="KW-1185">Reference proteome</keyword>
<reference evidence="1 2" key="1">
    <citation type="submission" date="2018-10" db="EMBL/GenBank/DDBJ databases">
        <title>A high-quality apple genome assembly.</title>
        <authorList>
            <person name="Hu J."/>
        </authorList>
    </citation>
    <scope>NUCLEOTIDE SEQUENCE [LARGE SCALE GENOMIC DNA]</scope>
    <source>
        <strain evidence="2">cv. HFTH1</strain>
        <tissue evidence="1">Young leaf</tissue>
    </source>
</reference>
<evidence type="ECO:0000313" key="1">
    <source>
        <dbReference type="EMBL" id="RXH84073.1"/>
    </source>
</evidence>
<evidence type="ECO:0000313" key="2">
    <source>
        <dbReference type="Proteomes" id="UP000290289"/>
    </source>
</evidence>
<dbReference type="AlphaFoldDB" id="A0A498IS20"/>
<gene>
    <name evidence="1" type="ORF">DVH24_026972</name>
</gene>
<dbReference type="Proteomes" id="UP000290289">
    <property type="component" value="Chromosome 11"/>
</dbReference>
<accession>A0A498IS20</accession>
<protein>
    <submittedName>
        <fullName evidence="1">Uncharacterized protein</fullName>
    </submittedName>
</protein>